<reference evidence="3" key="1">
    <citation type="submission" date="2015-09" db="EMBL/GenBank/DDBJ databases">
        <authorList>
            <person name="Rodrigo-Torres L."/>
            <person name="Arahal D.R."/>
        </authorList>
    </citation>
    <scope>NUCLEOTIDE SEQUENCE [LARGE SCALE GENOMIC DNA]</scope>
    <source>
        <strain evidence="3">CECT 5091</strain>
    </source>
</reference>
<keyword evidence="2" id="KW-0808">Transferase</keyword>
<name>A0A0P1IRP0_9RHOB</name>
<dbReference type="OrthoDB" id="9808140at2"/>
<sequence>MTHIDHLKSICKLEGIQVVDVGAGDGVYSRDLYAAGAKVTAIEIDPDKVAKAKEDLPRHIDVRLGAAEDLPLDSGSQDLACLFFSLHHIPVEVQHTAFTEIRRVLGSSGRLHIVEPYPYGTMFYVVRLVEDETLVRTHSHETLNHLDGVDGFRLENKKEYVLTREYPTFEAFLEKIVWPDPDRSRAYEKVSSDMEDAFNRSVETLDGKIVLHQPCAAYHFIVSC</sequence>
<dbReference type="Gene3D" id="3.40.50.150">
    <property type="entry name" value="Vaccinia Virus protein VP39"/>
    <property type="match status" value="1"/>
</dbReference>
<dbReference type="PANTHER" id="PTHR43591">
    <property type="entry name" value="METHYLTRANSFERASE"/>
    <property type="match status" value="1"/>
</dbReference>
<dbReference type="STRING" id="1715692.RUE5091_04030"/>
<feature type="domain" description="Methyltransferase type 11" evidence="1">
    <location>
        <begin position="19"/>
        <end position="112"/>
    </location>
</feature>
<evidence type="ECO:0000259" key="1">
    <source>
        <dbReference type="Pfam" id="PF08241"/>
    </source>
</evidence>
<dbReference type="AlphaFoldDB" id="A0A0P1IRP0"/>
<keyword evidence="2" id="KW-0830">Ubiquinone</keyword>
<dbReference type="InterPro" id="IPR013216">
    <property type="entry name" value="Methyltransf_11"/>
</dbReference>
<accession>A0A0P1IRP0</accession>
<keyword evidence="2" id="KW-0489">Methyltransferase</keyword>
<dbReference type="CDD" id="cd02440">
    <property type="entry name" value="AdoMet_MTases"/>
    <property type="match status" value="1"/>
</dbReference>
<dbReference type="GO" id="GO:0032259">
    <property type="term" value="P:methylation"/>
    <property type="evidence" value="ECO:0007669"/>
    <property type="project" value="UniProtKB-KW"/>
</dbReference>
<evidence type="ECO:0000313" key="3">
    <source>
        <dbReference type="Proteomes" id="UP000051260"/>
    </source>
</evidence>
<dbReference type="EMBL" id="CYUD01000016">
    <property type="protein sequence ID" value="CUK16724.1"/>
    <property type="molecule type" value="Genomic_DNA"/>
</dbReference>
<keyword evidence="3" id="KW-1185">Reference proteome</keyword>
<dbReference type="Pfam" id="PF08241">
    <property type="entry name" value="Methyltransf_11"/>
    <property type="match status" value="1"/>
</dbReference>
<proteinExistence type="predicted"/>
<gene>
    <name evidence="2" type="ORF">RUE5091_04030</name>
</gene>
<dbReference type="SUPFAM" id="SSF53335">
    <property type="entry name" value="S-adenosyl-L-methionine-dependent methyltransferases"/>
    <property type="match status" value="1"/>
</dbReference>
<evidence type="ECO:0000313" key="2">
    <source>
        <dbReference type="EMBL" id="CUK16724.1"/>
    </source>
</evidence>
<protein>
    <submittedName>
        <fullName evidence="2">Ubiquinone/menaquinone biosynthesis methyltransferase</fullName>
    </submittedName>
</protein>
<dbReference type="InterPro" id="IPR029063">
    <property type="entry name" value="SAM-dependent_MTases_sf"/>
</dbReference>
<dbReference type="GO" id="GO:0008757">
    <property type="term" value="F:S-adenosylmethionine-dependent methyltransferase activity"/>
    <property type="evidence" value="ECO:0007669"/>
    <property type="project" value="InterPro"/>
</dbReference>
<dbReference type="Proteomes" id="UP000051260">
    <property type="component" value="Unassembled WGS sequence"/>
</dbReference>
<organism evidence="2 3">
    <name type="scientific">Ruegeria denitrificans</name>
    <dbReference type="NCBI Taxonomy" id="1715692"/>
    <lineage>
        <taxon>Bacteria</taxon>
        <taxon>Pseudomonadati</taxon>
        <taxon>Pseudomonadota</taxon>
        <taxon>Alphaproteobacteria</taxon>
        <taxon>Rhodobacterales</taxon>
        <taxon>Roseobacteraceae</taxon>
        <taxon>Ruegeria</taxon>
    </lineage>
</organism>
<dbReference type="RefSeq" id="WP_058283658.1">
    <property type="nucleotide sequence ID" value="NZ_CYUD01000016.1"/>
</dbReference>